<dbReference type="GO" id="GO:0003964">
    <property type="term" value="F:RNA-directed DNA polymerase activity"/>
    <property type="evidence" value="ECO:0007669"/>
    <property type="project" value="UniProtKB-KW"/>
</dbReference>
<feature type="region of interest" description="Disordered" evidence="1">
    <location>
        <begin position="196"/>
        <end position="221"/>
    </location>
</feature>
<evidence type="ECO:0000256" key="1">
    <source>
        <dbReference type="SAM" id="MobiDB-lite"/>
    </source>
</evidence>
<dbReference type="EMBL" id="BKCJ010001623">
    <property type="protein sequence ID" value="GEU42838.1"/>
    <property type="molecule type" value="Genomic_DNA"/>
</dbReference>
<name>A0A6L2K0B5_TANCI</name>
<reference evidence="2" key="1">
    <citation type="journal article" date="2019" name="Sci. Rep.">
        <title>Draft genome of Tanacetum cinerariifolium, the natural source of mosquito coil.</title>
        <authorList>
            <person name="Yamashiro T."/>
            <person name="Shiraishi A."/>
            <person name="Satake H."/>
            <person name="Nakayama K."/>
        </authorList>
    </citation>
    <scope>NUCLEOTIDE SEQUENCE</scope>
</reference>
<dbReference type="AlphaFoldDB" id="A0A6L2K0B5"/>
<keyword evidence="2" id="KW-0695">RNA-directed DNA polymerase</keyword>
<keyword evidence="2" id="KW-0808">Transferase</keyword>
<organism evidence="2">
    <name type="scientific">Tanacetum cinerariifolium</name>
    <name type="common">Dalmatian daisy</name>
    <name type="synonym">Chrysanthemum cinerariifolium</name>
    <dbReference type="NCBI Taxonomy" id="118510"/>
    <lineage>
        <taxon>Eukaryota</taxon>
        <taxon>Viridiplantae</taxon>
        <taxon>Streptophyta</taxon>
        <taxon>Embryophyta</taxon>
        <taxon>Tracheophyta</taxon>
        <taxon>Spermatophyta</taxon>
        <taxon>Magnoliopsida</taxon>
        <taxon>eudicotyledons</taxon>
        <taxon>Gunneridae</taxon>
        <taxon>Pentapetalae</taxon>
        <taxon>asterids</taxon>
        <taxon>campanulids</taxon>
        <taxon>Asterales</taxon>
        <taxon>Asteraceae</taxon>
        <taxon>Asteroideae</taxon>
        <taxon>Anthemideae</taxon>
        <taxon>Anthemidinae</taxon>
        <taxon>Tanacetum</taxon>
    </lineage>
</organism>
<comment type="caution">
    <text evidence="2">The sequence shown here is derived from an EMBL/GenBank/DDBJ whole genome shotgun (WGS) entry which is preliminary data.</text>
</comment>
<sequence length="268" mass="29792">MVFERGVLNIDGDSVLLGCVKEFQSLSNIHIACFNEDRVVWIDIEGIPLRAWSQSNFERTARKWEGKIATVRAKEVIVWIHDFDFGDGNSSTSDDASEKSSDVNLNWVDEKDAKVVQDSYQRHENDNACDGNRNATPSKEPSIVLPEKILTDPVFLPGFTPLNSVNETTSMEHTANYSSPIQSHKEASNIVLDEGSKASKSCHNSLNGSYHDHADSRVRSSNPSNGFSILERFQEFINIGQAMGYDMKGSEKDFSKIISSIGENNGVK</sequence>
<proteinExistence type="predicted"/>
<feature type="compositionally biased region" description="Polar residues" evidence="1">
    <location>
        <begin position="198"/>
        <end position="208"/>
    </location>
</feature>
<evidence type="ECO:0000313" key="2">
    <source>
        <dbReference type="EMBL" id="GEU42838.1"/>
    </source>
</evidence>
<accession>A0A6L2K0B5</accession>
<keyword evidence="2" id="KW-0548">Nucleotidyltransferase</keyword>
<gene>
    <name evidence="2" type="ORF">Tci_014816</name>
</gene>
<protein>
    <submittedName>
        <fullName evidence="2">RNA-directed DNA polymerase, eukaryota, reverse transcriptase zinc-binding domain protein</fullName>
    </submittedName>
</protein>